<reference evidence="2 3" key="1">
    <citation type="submission" date="2016-04" db="EMBL/GenBank/DDBJ databases">
        <title>A degradative enzymes factory behind the ericoid mycorrhizal symbiosis.</title>
        <authorList>
            <consortium name="DOE Joint Genome Institute"/>
            <person name="Martino E."/>
            <person name="Morin E."/>
            <person name="Grelet G."/>
            <person name="Kuo A."/>
            <person name="Kohler A."/>
            <person name="Daghino S."/>
            <person name="Barry K."/>
            <person name="Choi C."/>
            <person name="Cichocki N."/>
            <person name="Clum A."/>
            <person name="Copeland A."/>
            <person name="Hainaut M."/>
            <person name="Haridas S."/>
            <person name="Labutti K."/>
            <person name="Lindquist E."/>
            <person name="Lipzen A."/>
            <person name="Khouja H.-R."/>
            <person name="Murat C."/>
            <person name="Ohm R."/>
            <person name="Olson A."/>
            <person name="Spatafora J."/>
            <person name="Veneault-Fourrey C."/>
            <person name="Henrissat B."/>
            <person name="Grigoriev I."/>
            <person name="Martin F."/>
            <person name="Perotto S."/>
        </authorList>
    </citation>
    <scope>NUCLEOTIDE SEQUENCE [LARGE SCALE GENOMIC DNA]</scope>
    <source>
        <strain evidence="2 3">F</strain>
    </source>
</reference>
<dbReference type="Proteomes" id="UP000235786">
    <property type="component" value="Unassembled WGS sequence"/>
</dbReference>
<dbReference type="PANTHER" id="PTHR42085:SF1">
    <property type="entry name" value="F-BOX DOMAIN-CONTAINING PROTEIN"/>
    <property type="match status" value="1"/>
</dbReference>
<dbReference type="InterPro" id="IPR038883">
    <property type="entry name" value="AN11006-like"/>
</dbReference>
<dbReference type="PANTHER" id="PTHR42085">
    <property type="entry name" value="F-BOX DOMAIN-CONTAINING PROTEIN"/>
    <property type="match status" value="1"/>
</dbReference>
<evidence type="ECO:0000256" key="1">
    <source>
        <dbReference type="SAM" id="MobiDB-lite"/>
    </source>
</evidence>
<evidence type="ECO:0008006" key="4">
    <source>
        <dbReference type="Google" id="ProtNLM"/>
    </source>
</evidence>
<evidence type="ECO:0000313" key="3">
    <source>
        <dbReference type="Proteomes" id="UP000235786"/>
    </source>
</evidence>
<name>A0A2J6RR31_HYAVF</name>
<proteinExistence type="predicted"/>
<accession>A0A2J6RR31</accession>
<sequence>MPSSPLLALPLELRTQIYTYVLTAPKGRIELVKASSRSSDGVVRYKILSPTSDGGCAILLSFLRTCKQLHAETHNLLWKHNKLHLSSVLSPPREGVIPPLPPSITTNIRSLALEIDPTFHKTLSSHLLFTHNLSLLTSWIHSGSLTSLTLICTSVSSRAHLTPRQLEKLIHHRLHPVHKLTYYEYLDALKLSTDPKSALSTINRKFVIDTGPCTPSSPSLSSPSLSSPSLRPRPLAGNPMPMLGEIARAWGGQLQVNDRLAFWDGEGVEDVFLVQEEEEGEGEGKKKKWFFRDEVDFWLVSEVVKEFEEENGDYEEELYMRGYLAGLERRERRDFCRWGYQSAIEGRRRVCGFRRIEGGEDEGVDVDD</sequence>
<feature type="compositionally biased region" description="Low complexity" evidence="1">
    <location>
        <begin position="216"/>
        <end position="235"/>
    </location>
</feature>
<dbReference type="AlphaFoldDB" id="A0A2J6RR31"/>
<dbReference type="OrthoDB" id="5413827at2759"/>
<feature type="region of interest" description="Disordered" evidence="1">
    <location>
        <begin position="213"/>
        <end position="237"/>
    </location>
</feature>
<dbReference type="EMBL" id="KZ613945">
    <property type="protein sequence ID" value="PMD40962.1"/>
    <property type="molecule type" value="Genomic_DNA"/>
</dbReference>
<gene>
    <name evidence="2" type="ORF">L207DRAFT_566301</name>
</gene>
<organism evidence="2 3">
    <name type="scientific">Hyaloscypha variabilis (strain UAMH 11265 / GT02V1 / F)</name>
    <name type="common">Meliniomyces variabilis</name>
    <dbReference type="NCBI Taxonomy" id="1149755"/>
    <lineage>
        <taxon>Eukaryota</taxon>
        <taxon>Fungi</taxon>
        <taxon>Dikarya</taxon>
        <taxon>Ascomycota</taxon>
        <taxon>Pezizomycotina</taxon>
        <taxon>Leotiomycetes</taxon>
        <taxon>Helotiales</taxon>
        <taxon>Hyaloscyphaceae</taxon>
        <taxon>Hyaloscypha</taxon>
        <taxon>Hyaloscypha variabilis</taxon>
    </lineage>
</organism>
<evidence type="ECO:0000313" key="2">
    <source>
        <dbReference type="EMBL" id="PMD40962.1"/>
    </source>
</evidence>
<protein>
    <recommendedName>
        <fullName evidence="4">F-box domain-containing protein</fullName>
    </recommendedName>
</protein>
<keyword evidence="3" id="KW-1185">Reference proteome</keyword>